<keyword evidence="3" id="KW-1185">Reference proteome</keyword>
<evidence type="ECO:0000313" key="3">
    <source>
        <dbReference type="Proteomes" id="UP000009168"/>
    </source>
</evidence>
<dbReference type="Proteomes" id="UP000009168">
    <property type="component" value="Unassembled WGS sequence"/>
</dbReference>
<name>W7XLD1_TETTS</name>
<evidence type="ECO:0000256" key="1">
    <source>
        <dbReference type="SAM" id="Phobius"/>
    </source>
</evidence>
<reference evidence="3" key="1">
    <citation type="journal article" date="2006" name="PLoS Biol.">
        <title>Macronuclear genome sequence of the ciliate Tetrahymena thermophila, a model eukaryote.</title>
        <authorList>
            <person name="Eisen J.A."/>
            <person name="Coyne R.S."/>
            <person name="Wu M."/>
            <person name="Wu D."/>
            <person name="Thiagarajan M."/>
            <person name="Wortman J.R."/>
            <person name="Badger J.H."/>
            <person name="Ren Q."/>
            <person name="Amedeo P."/>
            <person name="Jones K.M."/>
            <person name="Tallon L.J."/>
            <person name="Delcher A.L."/>
            <person name="Salzberg S.L."/>
            <person name="Silva J.C."/>
            <person name="Haas B.J."/>
            <person name="Majoros W.H."/>
            <person name="Farzad M."/>
            <person name="Carlton J.M."/>
            <person name="Smith R.K. Jr."/>
            <person name="Garg J."/>
            <person name="Pearlman R.E."/>
            <person name="Karrer K.M."/>
            <person name="Sun L."/>
            <person name="Manning G."/>
            <person name="Elde N.C."/>
            <person name="Turkewitz A.P."/>
            <person name="Asai D.J."/>
            <person name="Wilkes D.E."/>
            <person name="Wang Y."/>
            <person name="Cai H."/>
            <person name="Collins K."/>
            <person name="Stewart B.A."/>
            <person name="Lee S.R."/>
            <person name="Wilamowska K."/>
            <person name="Weinberg Z."/>
            <person name="Ruzzo W.L."/>
            <person name="Wloga D."/>
            <person name="Gaertig J."/>
            <person name="Frankel J."/>
            <person name="Tsao C.-C."/>
            <person name="Gorovsky M.A."/>
            <person name="Keeling P.J."/>
            <person name="Waller R.F."/>
            <person name="Patron N.J."/>
            <person name="Cherry J.M."/>
            <person name="Stover N.A."/>
            <person name="Krieger C.J."/>
            <person name="del Toro C."/>
            <person name="Ryder H.F."/>
            <person name="Williamson S.C."/>
            <person name="Barbeau R.A."/>
            <person name="Hamilton E.P."/>
            <person name="Orias E."/>
        </authorList>
    </citation>
    <scope>NUCLEOTIDE SEQUENCE [LARGE SCALE GENOMIC DNA]</scope>
    <source>
        <strain evidence="3">SB210</strain>
    </source>
</reference>
<dbReference type="KEGG" id="tet:TTHERM_000551029"/>
<gene>
    <name evidence="2" type="ORF">TTHERM_000551029</name>
</gene>
<proteinExistence type="predicted"/>
<organism evidence="2 3">
    <name type="scientific">Tetrahymena thermophila (strain SB210)</name>
    <dbReference type="NCBI Taxonomy" id="312017"/>
    <lineage>
        <taxon>Eukaryota</taxon>
        <taxon>Sar</taxon>
        <taxon>Alveolata</taxon>
        <taxon>Ciliophora</taxon>
        <taxon>Intramacronucleata</taxon>
        <taxon>Oligohymenophorea</taxon>
        <taxon>Hymenostomatida</taxon>
        <taxon>Tetrahymenina</taxon>
        <taxon>Tetrahymenidae</taxon>
        <taxon>Tetrahymena</taxon>
    </lineage>
</organism>
<dbReference type="InParanoid" id="W7XLD1"/>
<keyword evidence="1 2" id="KW-0812">Transmembrane</keyword>
<dbReference type="GeneID" id="24439539"/>
<dbReference type="EMBL" id="GG662828">
    <property type="protein sequence ID" value="EWS76079.1"/>
    <property type="molecule type" value="Genomic_DNA"/>
</dbReference>
<evidence type="ECO:0000313" key="2">
    <source>
        <dbReference type="EMBL" id="EWS76079.1"/>
    </source>
</evidence>
<keyword evidence="1" id="KW-0472">Membrane</keyword>
<dbReference type="RefSeq" id="XP_012651386.1">
    <property type="nucleotide sequence ID" value="XM_012795932.1"/>
</dbReference>
<accession>W7XLD1</accession>
<feature type="transmembrane region" description="Helical" evidence="1">
    <location>
        <begin position="12"/>
        <end position="31"/>
    </location>
</feature>
<feature type="transmembrane region" description="Helical" evidence="1">
    <location>
        <begin position="173"/>
        <end position="190"/>
    </location>
</feature>
<keyword evidence="1" id="KW-1133">Transmembrane helix</keyword>
<protein>
    <submittedName>
        <fullName evidence="2">Transmembrane protein, putative</fullName>
    </submittedName>
</protein>
<dbReference type="AlphaFoldDB" id="W7XLD1"/>
<sequence>MSKFTSEPLIFYPVNYCLNIFCIWNTVIYFVQASKINNQIKYKIQIFKYKITKVVCNSVHLSKLSLLLFLDNYFSSRKQIFSRIINIILKIQNNKKVSKQVSNLDKQTKKIKNFQSKIQFVFNKEIQIFNQIFNFYSQAFFSFILNQKKNQFKIKYLIFDKKLQFLHQKIKSLIKYLLFFYSISLLLNLLQKLFFISFNFLFILINNIFQSIKCIILTQEIIIQKQLKERIKQDIHIGLKILFAFKQTVVLKEAYLFSFFNQIIYIFGIYKNIKISQKALYQILKVKYQRQKNQFSKSSFQQLIKIIQQLYKFIFFSHIYNNKQIIISLCKVTSTYK</sequence>